<keyword evidence="2" id="KW-1185">Reference proteome</keyword>
<accession>A0A9D4BUF4</accession>
<gene>
    <name evidence="1" type="ORF">DPMN_068664</name>
</gene>
<dbReference type="Proteomes" id="UP000828390">
    <property type="component" value="Unassembled WGS sequence"/>
</dbReference>
<dbReference type="AlphaFoldDB" id="A0A9D4BUF4"/>
<proteinExistence type="predicted"/>
<reference evidence="1" key="1">
    <citation type="journal article" date="2019" name="bioRxiv">
        <title>The Genome of the Zebra Mussel, Dreissena polymorpha: A Resource for Invasive Species Research.</title>
        <authorList>
            <person name="McCartney M.A."/>
            <person name="Auch B."/>
            <person name="Kono T."/>
            <person name="Mallez S."/>
            <person name="Zhang Y."/>
            <person name="Obille A."/>
            <person name="Becker A."/>
            <person name="Abrahante J.E."/>
            <person name="Garbe J."/>
            <person name="Badalamenti J.P."/>
            <person name="Herman A."/>
            <person name="Mangelson H."/>
            <person name="Liachko I."/>
            <person name="Sullivan S."/>
            <person name="Sone E.D."/>
            <person name="Koren S."/>
            <person name="Silverstein K.A.T."/>
            <person name="Beckman K.B."/>
            <person name="Gohl D.M."/>
        </authorList>
    </citation>
    <scope>NUCLEOTIDE SEQUENCE</scope>
    <source>
        <strain evidence="1">Duluth1</strain>
        <tissue evidence="1">Whole animal</tissue>
    </source>
</reference>
<name>A0A9D4BUF4_DREPO</name>
<sequence>MWKPKECVDVRKSEIVEHCVCLYASTFRNGYQLSVRPFPANMLISTRYRKQVLRATCPWRTQVNVDVDFRNPLADSTLHICGRLSDNESCLKRTMLTINLERQFCKSVCFSYARNDNCKLTALGTITTACLYFTGTLQQTACM</sequence>
<organism evidence="1 2">
    <name type="scientific">Dreissena polymorpha</name>
    <name type="common">Zebra mussel</name>
    <name type="synonym">Mytilus polymorpha</name>
    <dbReference type="NCBI Taxonomy" id="45954"/>
    <lineage>
        <taxon>Eukaryota</taxon>
        <taxon>Metazoa</taxon>
        <taxon>Spiralia</taxon>
        <taxon>Lophotrochozoa</taxon>
        <taxon>Mollusca</taxon>
        <taxon>Bivalvia</taxon>
        <taxon>Autobranchia</taxon>
        <taxon>Heteroconchia</taxon>
        <taxon>Euheterodonta</taxon>
        <taxon>Imparidentia</taxon>
        <taxon>Neoheterodontei</taxon>
        <taxon>Myida</taxon>
        <taxon>Dreissenoidea</taxon>
        <taxon>Dreissenidae</taxon>
        <taxon>Dreissena</taxon>
    </lineage>
</organism>
<reference evidence="1" key="2">
    <citation type="submission" date="2020-11" db="EMBL/GenBank/DDBJ databases">
        <authorList>
            <person name="McCartney M.A."/>
            <person name="Auch B."/>
            <person name="Kono T."/>
            <person name="Mallez S."/>
            <person name="Becker A."/>
            <person name="Gohl D.M."/>
            <person name="Silverstein K.A.T."/>
            <person name="Koren S."/>
            <person name="Bechman K.B."/>
            <person name="Herman A."/>
            <person name="Abrahante J.E."/>
            <person name="Garbe J."/>
        </authorList>
    </citation>
    <scope>NUCLEOTIDE SEQUENCE</scope>
    <source>
        <strain evidence="1">Duluth1</strain>
        <tissue evidence="1">Whole animal</tissue>
    </source>
</reference>
<evidence type="ECO:0000313" key="1">
    <source>
        <dbReference type="EMBL" id="KAH3709202.1"/>
    </source>
</evidence>
<evidence type="ECO:0000313" key="2">
    <source>
        <dbReference type="Proteomes" id="UP000828390"/>
    </source>
</evidence>
<dbReference type="EMBL" id="JAIWYP010000014">
    <property type="protein sequence ID" value="KAH3709202.1"/>
    <property type="molecule type" value="Genomic_DNA"/>
</dbReference>
<comment type="caution">
    <text evidence="1">The sequence shown here is derived from an EMBL/GenBank/DDBJ whole genome shotgun (WGS) entry which is preliminary data.</text>
</comment>
<protein>
    <submittedName>
        <fullName evidence="1">Uncharacterized protein</fullName>
    </submittedName>
</protein>